<evidence type="ECO:0000313" key="3">
    <source>
        <dbReference type="Proteomes" id="UP001610990"/>
    </source>
</evidence>
<evidence type="ECO:0000313" key="2">
    <source>
        <dbReference type="EMBL" id="MFH8589149.1"/>
    </source>
</evidence>
<protein>
    <recommendedName>
        <fullName evidence="4">Transposase</fullName>
    </recommendedName>
</protein>
<dbReference type="Proteomes" id="UP001610990">
    <property type="component" value="Unassembled WGS sequence"/>
</dbReference>
<gene>
    <name evidence="2" type="ORF">ACH4GP_33035</name>
</gene>
<reference evidence="2 3" key="1">
    <citation type="submission" date="2024-10" db="EMBL/GenBank/DDBJ databases">
        <title>The Natural Products Discovery Center: Release of the First 8490 Sequenced Strains for Exploring Actinobacteria Biosynthetic Diversity.</title>
        <authorList>
            <person name="Kalkreuter E."/>
            <person name="Kautsar S.A."/>
            <person name="Yang D."/>
            <person name="Bader C.D."/>
            <person name="Teijaro C.N."/>
            <person name="Fluegel L."/>
            <person name="Davis C.M."/>
            <person name="Simpson J.R."/>
            <person name="Lauterbach L."/>
            <person name="Steele A.D."/>
            <person name="Gui C."/>
            <person name="Meng S."/>
            <person name="Li G."/>
            <person name="Viehrig K."/>
            <person name="Ye F."/>
            <person name="Su P."/>
            <person name="Kiefer A.F."/>
            <person name="Nichols A."/>
            <person name="Cepeda A.J."/>
            <person name="Yan W."/>
            <person name="Fan B."/>
            <person name="Jiang Y."/>
            <person name="Adhikari A."/>
            <person name="Zheng C.-J."/>
            <person name="Schuster L."/>
            <person name="Cowan T.M."/>
            <person name="Smanski M.J."/>
            <person name="Chevrette M.G."/>
            <person name="De Carvalho L.P.S."/>
            <person name="Shen B."/>
        </authorList>
    </citation>
    <scope>NUCLEOTIDE SEQUENCE [LARGE SCALE GENOMIC DNA]</scope>
    <source>
        <strain evidence="2 3">NPDC018013</strain>
    </source>
</reference>
<keyword evidence="3" id="KW-1185">Reference proteome</keyword>
<accession>A0ABW7RQJ7</accession>
<dbReference type="RefSeq" id="WP_397676187.1">
    <property type="nucleotide sequence ID" value="NZ_JBIRGH010000029.1"/>
</dbReference>
<proteinExistence type="predicted"/>
<feature type="compositionally biased region" description="Pro residues" evidence="1">
    <location>
        <begin position="17"/>
        <end position="26"/>
    </location>
</feature>
<sequence length="68" mass="7666">MHLNYGKPKRTMAPEPLVTPPMTDPEPVPHCDVCGALAEQQSSARRAHDMSRVSDLNIEIRRHPHEGR</sequence>
<name>A0ABW7RQJ7_9ACTN</name>
<evidence type="ECO:0000256" key="1">
    <source>
        <dbReference type="SAM" id="MobiDB-lite"/>
    </source>
</evidence>
<feature type="region of interest" description="Disordered" evidence="1">
    <location>
        <begin position="1"/>
        <end position="26"/>
    </location>
</feature>
<evidence type="ECO:0008006" key="4">
    <source>
        <dbReference type="Google" id="ProtNLM"/>
    </source>
</evidence>
<comment type="caution">
    <text evidence="2">The sequence shown here is derived from an EMBL/GenBank/DDBJ whole genome shotgun (WGS) entry which is preliminary data.</text>
</comment>
<organism evidence="2 3">
    <name type="scientific">Streptomyces celluloflavus</name>
    <dbReference type="NCBI Taxonomy" id="58344"/>
    <lineage>
        <taxon>Bacteria</taxon>
        <taxon>Bacillati</taxon>
        <taxon>Actinomycetota</taxon>
        <taxon>Actinomycetes</taxon>
        <taxon>Kitasatosporales</taxon>
        <taxon>Streptomycetaceae</taxon>
        <taxon>Streptomyces</taxon>
    </lineage>
</organism>
<dbReference type="EMBL" id="JBIRGH010000029">
    <property type="protein sequence ID" value="MFH8589149.1"/>
    <property type="molecule type" value="Genomic_DNA"/>
</dbReference>